<evidence type="ECO:0000256" key="7">
    <source>
        <dbReference type="ARBA" id="ARBA00023242"/>
    </source>
</evidence>
<accession>A0AAP0R2U0</accession>
<dbReference type="GO" id="GO:0004864">
    <property type="term" value="F:protein phosphatase inhibitor activity"/>
    <property type="evidence" value="ECO:0007669"/>
    <property type="project" value="UniProtKB-KW"/>
</dbReference>
<dbReference type="PANTHER" id="PTHR31213">
    <property type="entry name" value="OS08G0374000 PROTEIN-RELATED"/>
    <property type="match status" value="1"/>
</dbReference>
<dbReference type="SUPFAM" id="SSF55961">
    <property type="entry name" value="Bet v1-like"/>
    <property type="match status" value="1"/>
</dbReference>
<sequence>MAAIAPINPNQTPSSDALTLEELSKLETTIKTYHTFPPSPNTCTSLITQKINTPLSFVWPFVRDFTNPDKYKNFIRSCTMKVGAGEVGSVRDVNIISGPPATTSTERLEMLDDENHILSFRVLGGDHRLQNYRSVTSVNDFISEETGEVYCVVLESYVVDIPEGNSDDDTRLFVGTVVKLNLTRLADLAMASFKSTEEGLLNCHDARTVMRVN</sequence>
<dbReference type="PANTHER" id="PTHR31213:SF3">
    <property type="entry name" value="OS02G0226801 PROTEIN"/>
    <property type="match status" value="1"/>
</dbReference>
<keyword evidence="10" id="KW-1185">Reference proteome</keyword>
<evidence type="ECO:0000313" key="9">
    <source>
        <dbReference type="EMBL" id="KAK9228736.1"/>
    </source>
</evidence>
<dbReference type="AlphaFoldDB" id="A0AAP0R2U0"/>
<proteinExistence type="inferred from homology"/>
<dbReference type="GO" id="GO:0009738">
    <property type="term" value="P:abscisic acid-activated signaling pathway"/>
    <property type="evidence" value="ECO:0007669"/>
    <property type="project" value="UniProtKB-KW"/>
</dbReference>
<dbReference type="InterPro" id="IPR023393">
    <property type="entry name" value="START-like_dom_sf"/>
</dbReference>
<keyword evidence="6" id="KW-0675">Receptor</keyword>
<dbReference type="InterPro" id="IPR019587">
    <property type="entry name" value="Polyketide_cyclase/dehydratase"/>
</dbReference>
<keyword evidence="8" id="KW-0650">Protein phosphatase inhibitor</keyword>
<dbReference type="Pfam" id="PF10604">
    <property type="entry name" value="Polyketide_cyc2"/>
    <property type="match status" value="1"/>
</dbReference>
<dbReference type="CDD" id="cd07821">
    <property type="entry name" value="PYR_PYL_RCAR_like"/>
    <property type="match status" value="1"/>
</dbReference>
<keyword evidence="4" id="KW-0963">Cytoplasm</keyword>
<dbReference type="GO" id="GO:0005737">
    <property type="term" value="C:cytoplasm"/>
    <property type="evidence" value="ECO:0007669"/>
    <property type="project" value="UniProtKB-SubCell"/>
</dbReference>
<protein>
    <submittedName>
        <fullName evidence="9">Uncharacterized protein</fullName>
    </submittedName>
</protein>
<comment type="subcellular location">
    <subcellularLocation>
        <location evidence="2">Cytoplasm</location>
    </subcellularLocation>
    <subcellularLocation>
        <location evidence="1">Nucleus</location>
    </subcellularLocation>
</comment>
<organism evidence="9 10">
    <name type="scientific">Citrus x changshan-huyou</name>
    <dbReference type="NCBI Taxonomy" id="2935761"/>
    <lineage>
        <taxon>Eukaryota</taxon>
        <taxon>Viridiplantae</taxon>
        <taxon>Streptophyta</taxon>
        <taxon>Embryophyta</taxon>
        <taxon>Tracheophyta</taxon>
        <taxon>Spermatophyta</taxon>
        <taxon>Magnoliopsida</taxon>
        <taxon>eudicotyledons</taxon>
        <taxon>Gunneridae</taxon>
        <taxon>Pentapetalae</taxon>
        <taxon>rosids</taxon>
        <taxon>malvids</taxon>
        <taxon>Sapindales</taxon>
        <taxon>Rutaceae</taxon>
        <taxon>Aurantioideae</taxon>
        <taxon>Citrus</taxon>
    </lineage>
</organism>
<evidence type="ECO:0000256" key="6">
    <source>
        <dbReference type="ARBA" id="ARBA00023170"/>
    </source>
</evidence>
<evidence type="ECO:0000313" key="10">
    <source>
        <dbReference type="Proteomes" id="UP001428341"/>
    </source>
</evidence>
<evidence type="ECO:0000256" key="5">
    <source>
        <dbReference type="ARBA" id="ARBA00022682"/>
    </source>
</evidence>
<evidence type="ECO:0000256" key="8">
    <source>
        <dbReference type="ARBA" id="ARBA00023272"/>
    </source>
</evidence>
<keyword evidence="7" id="KW-0539">Nucleus</keyword>
<dbReference type="EMBL" id="JBCGBO010000001">
    <property type="protein sequence ID" value="KAK9228736.1"/>
    <property type="molecule type" value="Genomic_DNA"/>
</dbReference>
<gene>
    <name evidence="9" type="ORF">WN944_021691</name>
</gene>
<keyword evidence="5" id="KW-0938">Abscisic acid signaling pathway</keyword>
<name>A0AAP0R2U0_9ROSI</name>
<reference evidence="9 10" key="1">
    <citation type="submission" date="2024-05" db="EMBL/GenBank/DDBJ databases">
        <title>Haplotype-resolved chromosome-level genome assembly of Huyou (Citrus changshanensis).</title>
        <authorList>
            <person name="Miao C."/>
            <person name="Chen W."/>
            <person name="Wu Y."/>
            <person name="Wang L."/>
            <person name="Zhao S."/>
            <person name="Grierson D."/>
            <person name="Xu C."/>
            <person name="Chen K."/>
        </authorList>
    </citation>
    <scope>NUCLEOTIDE SEQUENCE [LARGE SCALE GENOMIC DNA]</scope>
    <source>
        <strain evidence="9">01-14</strain>
        <tissue evidence="9">Leaf</tissue>
    </source>
</reference>
<comment type="caution">
    <text evidence="9">The sequence shown here is derived from an EMBL/GenBank/DDBJ whole genome shotgun (WGS) entry which is preliminary data.</text>
</comment>
<dbReference type="GO" id="GO:0010427">
    <property type="term" value="F:abscisic acid binding"/>
    <property type="evidence" value="ECO:0007669"/>
    <property type="project" value="TreeGrafter"/>
</dbReference>
<dbReference type="Proteomes" id="UP001428341">
    <property type="component" value="Unassembled WGS sequence"/>
</dbReference>
<evidence type="ECO:0000256" key="2">
    <source>
        <dbReference type="ARBA" id="ARBA00004496"/>
    </source>
</evidence>
<dbReference type="GO" id="GO:0038023">
    <property type="term" value="F:signaling receptor activity"/>
    <property type="evidence" value="ECO:0007669"/>
    <property type="project" value="TreeGrafter"/>
</dbReference>
<evidence type="ECO:0000256" key="4">
    <source>
        <dbReference type="ARBA" id="ARBA00022490"/>
    </source>
</evidence>
<dbReference type="Gene3D" id="3.30.530.20">
    <property type="match status" value="1"/>
</dbReference>
<dbReference type="GO" id="GO:0005634">
    <property type="term" value="C:nucleus"/>
    <property type="evidence" value="ECO:0007669"/>
    <property type="project" value="UniProtKB-SubCell"/>
</dbReference>
<comment type="similarity">
    <text evidence="3">Belongs to the PYR/PYL/RCAR abscisic acid intracellular receptor family.</text>
</comment>
<evidence type="ECO:0000256" key="3">
    <source>
        <dbReference type="ARBA" id="ARBA00008594"/>
    </source>
</evidence>
<dbReference type="InterPro" id="IPR050279">
    <property type="entry name" value="Plant_def-hormone_signal"/>
</dbReference>
<evidence type="ECO:0000256" key="1">
    <source>
        <dbReference type="ARBA" id="ARBA00004123"/>
    </source>
</evidence>